<keyword evidence="3" id="KW-1185">Reference proteome</keyword>
<feature type="transmembrane region" description="Helical" evidence="1">
    <location>
        <begin position="15"/>
        <end position="34"/>
    </location>
</feature>
<feature type="transmembrane region" description="Helical" evidence="1">
    <location>
        <begin position="228"/>
        <end position="249"/>
    </location>
</feature>
<organism evidence="2 3">
    <name type="scientific">Hypholoma sublateritium (strain FD-334 SS-4)</name>
    <dbReference type="NCBI Taxonomy" id="945553"/>
    <lineage>
        <taxon>Eukaryota</taxon>
        <taxon>Fungi</taxon>
        <taxon>Dikarya</taxon>
        <taxon>Basidiomycota</taxon>
        <taxon>Agaricomycotina</taxon>
        <taxon>Agaricomycetes</taxon>
        <taxon>Agaricomycetidae</taxon>
        <taxon>Agaricales</taxon>
        <taxon>Agaricineae</taxon>
        <taxon>Strophariaceae</taxon>
        <taxon>Hypholoma</taxon>
    </lineage>
</organism>
<evidence type="ECO:0000313" key="2">
    <source>
        <dbReference type="EMBL" id="KJA19188.1"/>
    </source>
</evidence>
<keyword evidence="1" id="KW-0472">Membrane</keyword>
<keyword evidence="1" id="KW-1133">Transmembrane helix</keyword>
<dbReference type="OrthoDB" id="444631at2759"/>
<reference evidence="3" key="1">
    <citation type="submission" date="2014-04" db="EMBL/GenBank/DDBJ databases">
        <title>Evolutionary Origins and Diversification of the Mycorrhizal Mutualists.</title>
        <authorList>
            <consortium name="DOE Joint Genome Institute"/>
            <consortium name="Mycorrhizal Genomics Consortium"/>
            <person name="Kohler A."/>
            <person name="Kuo A."/>
            <person name="Nagy L.G."/>
            <person name="Floudas D."/>
            <person name="Copeland A."/>
            <person name="Barry K.W."/>
            <person name="Cichocki N."/>
            <person name="Veneault-Fourrey C."/>
            <person name="LaButti K."/>
            <person name="Lindquist E.A."/>
            <person name="Lipzen A."/>
            <person name="Lundell T."/>
            <person name="Morin E."/>
            <person name="Murat C."/>
            <person name="Riley R."/>
            <person name="Ohm R."/>
            <person name="Sun H."/>
            <person name="Tunlid A."/>
            <person name="Henrissat B."/>
            <person name="Grigoriev I.V."/>
            <person name="Hibbett D.S."/>
            <person name="Martin F."/>
        </authorList>
    </citation>
    <scope>NUCLEOTIDE SEQUENCE [LARGE SCALE GENOMIC DNA]</scope>
    <source>
        <strain evidence="3">FD-334 SS-4</strain>
    </source>
</reference>
<gene>
    <name evidence="2" type="ORF">HYPSUDRAFT_56734</name>
</gene>
<feature type="transmembrane region" description="Helical" evidence="1">
    <location>
        <begin position="187"/>
        <end position="208"/>
    </location>
</feature>
<evidence type="ECO:0000256" key="1">
    <source>
        <dbReference type="SAM" id="Phobius"/>
    </source>
</evidence>
<dbReference type="EMBL" id="KN817580">
    <property type="protein sequence ID" value="KJA19188.1"/>
    <property type="molecule type" value="Genomic_DNA"/>
</dbReference>
<dbReference type="Proteomes" id="UP000054270">
    <property type="component" value="Unassembled WGS sequence"/>
</dbReference>
<keyword evidence="1" id="KW-0812">Transmembrane</keyword>
<name>A0A0D2M7M1_HYPSF</name>
<protein>
    <submittedName>
        <fullName evidence="2">Uncharacterized protein</fullName>
    </submittedName>
</protein>
<dbReference type="AlphaFoldDB" id="A0A0D2M7M1"/>
<proteinExistence type="predicted"/>
<evidence type="ECO:0000313" key="3">
    <source>
        <dbReference type="Proteomes" id="UP000054270"/>
    </source>
</evidence>
<accession>A0A0D2M7M1</accession>
<sequence length="305" mass="34146">MTESNRRGSVECVKLSVVAGLIIAHVFSLAITAFRLKFRYSRKRLWFDDAFAGLVAMAKLIQVALHSPLPRPIEYRLNLAAYFFFLCKHLLMTFSPQNVLARADSAVLATLWHIPLHWNRFHNLGRSILQNGPELFEQQSLFLQPGAQIHSAVSSVDVFIDIAAFSANWYIFIQTQKKFGAQPNKKWLVYSGLSSNILTLIINVAFWASYLKSPSESHLFFVSMTNGVMIISSITCNSSTIVGIICSLLRSRKRASIVTQGTGVAPQAIALTRIEPMHNKIEETDNWDVVSKDTALACIKGDWVV</sequence>